<feature type="binding site" evidence="5">
    <location>
        <position position="96"/>
    </location>
    <ligand>
        <name>Mg(2+)</name>
        <dbReference type="ChEBI" id="CHEBI:18420"/>
        <label>1</label>
        <note>catalytic</note>
    </ligand>
</feature>
<proteinExistence type="inferred from homology"/>
<dbReference type="PROSITE" id="PS00629">
    <property type="entry name" value="IMP_1"/>
    <property type="match status" value="1"/>
</dbReference>
<evidence type="ECO:0000256" key="2">
    <source>
        <dbReference type="ARBA" id="ARBA00022723"/>
    </source>
</evidence>
<evidence type="ECO:0000313" key="7">
    <source>
        <dbReference type="Proteomes" id="UP000599312"/>
    </source>
</evidence>
<dbReference type="PANTHER" id="PTHR20854">
    <property type="entry name" value="INOSITOL MONOPHOSPHATASE"/>
    <property type="match status" value="1"/>
</dbReference>
<organism evidence="6 7">
    <name type="scientific">Microvirga alba</name>
    <dbReference type="NCBI Taxonomy" id="2791025"/>
    <lineage>
        <taxon>Bacteria</taxon>
        <taxon>Pseudomonadati</taxon>
        <taxon>Pseudomonadota</taxon>
        <taxon>Alphaproteobacteria</taxon>
        <taxon>Hyphomicrobiales</taxon>
        <taxon>Methylobacteriaceae</taxon>
        <taxon>Microvirga</taxon>
    </lineage>
</organism>
<dbReference type="Gene3D" id="3.40.190.80">
    <property type="match status" value="1"/>
</dbReference>
<dbReference type="GO" id="GO:0046872">
    <property type="term" value="F:metal ion binding"/>
    <property type="evidence" value="ECO:0007669"/>
    <property type="project" value="UniProtKB-KW"/>
</dbReference>
<reference evidence="6" key="1">
    <citation type="submission" date="2020-11" db="EMBL/GenBank/DDBJ databases">
        <authorList>
            <person name="Kim M.K."/>
        </authorList>
    </citation>
    <scope>NUCLEOTIDE SEQUENCE</scope>
    <source>
        <strain evidence="6">BT350</strain>
    </source>
</reference>
<dbReference type="GO" id="GO:0006020">
    <property type="term" value="P:inositol metabolic process"/>
    <property type="evidence" value="ECO:0007669"/>
    <property type="project" value="TreeGrafter"/>
</dbReference>
<dbReference type="PRINTS" id="PR00377">
    <property type="entry name" value="IMPHPHTASES"/>
</dbReference>
<comment type="similarity">
    <text evidence="1">Belongs to the inositol monophosphatase superfamily.</text>
</comment>
<feature type="binding site" evidence="5">
    <location>
        <position position="73"/>
    </location>
    <ligand>
        <name>Mg(2+)</name>
        <dbReference type="ChEBI" id="CHEBI:18420"/>
        <label>1</label>
        <note>catalytic</note>
    </ligand>
</feature>
<dbReference type="SUPFAM" id="SSF56655">
    <property type="entry name" value="Carbohydrate phosphatase"/>
    <property type="match status" value="1"/>
</dbReference>
<dbReference type="GO" id="GO:0007165">
    <property type="term" value="P:signal transduction"/>
    <property type="evidence" value="ECO:0007669"/>
    <property type="project" value="TreeGrafter"/>
</dbReference>
<evidence type="ECO:0000256" key="4">
    <source>
        <dbReference type="ARBA" id="ARBA00022842"/>
    </source>
</evidence>
<keyword evidence="7" id="KW-1185">Reference proteome</keyword>
<gene>
    <name evidence="6" type="ORF">I2H38_17890</name>
</gene>
<keyword evidence="3" id="KW-0378">Hydrolase</keyword>
<dbReference type="PANTHER" id="PTHR20854:SF4">
    <property type="entry name" value="INOSITOL-1-MONOPHOSPHATASE-RELATED"/>
    <property type="match status" value="1"/>
</dbReference>
<accession>A0A931BV17</accession>
<dbReference type="EMBL" id="JADQDO010000011">
    <property type="protein sequence ID" value="MBF9235248.1"/>
    <property type="molecule type" value="Genomic_DNA"/>
</dbReference>
<evidence type="ECO:0000256" key="3">
    <source>
        <dbReference type="ARBA" id="ARBA00022801"/>
    </source>
</evidence>
<comment type="cofactor">
    <cofactor evidence="5">
        <name>Mg(2+)</name>
        <dbReference type="ChEBI" id="CHEBI:18420"/>
    </cofactor>
</comment>
<comment type="caution">
    <text evidence="6">The sequence shown here is derived from an EMBL/GenBank/DDBJ whole genome shotgun (WGS) entry which is preliminary data.</text>
</comment>
<keyword evidence="2 5" id="KW-0479">Metal-binding</keyword>
<dbReference type="GO" id="GO:0008934">
    <property type="term" value="F:inositol monophosphate 1-phosphatase activity"/>
    <property type="evidence" value="ECO:0007669"/>
    <property type="project" value="TreeGrafter"/>
</dbReference>
<dbReference type="Gene3D" id="3.30.540.10">
    <property type="entry name" value="Fructose-1,6-Bisphosphatase, subunit A, domain 1"/>
    <property type="match status" value="1"/>
</dbReference>
<dbReference type="RefSeq" id="WP_196273242.1">
    <property type="nucleotide sequence ID" value="NZ_JADQDO010000011.1"/>
</dbReference>
<evidence type="ECO:0000256" key="5">
    <source>
        <dbReference type="PIRSR" id="PIRSR600760-2"/>
    </source>
</evidence>
<feature type="binding site" evidence="5">
    <location>
        <position position="225"/>
    </location>
    <ligand>
        <name>Mg(2+)</name>
        <dbReference type="ChEBI" id="CHEBI:18420"/>
        <label>1</label>
        <note>catalytic</note>
    </ligand>
</feature>
<evidence type="ECO:0000256" key="1">
    <source>
        <dbReference type="ARBA" id="ARBA00009759"/>
    </source>
</evidence>
<dbReference type="AlphaFoldDB" id="A0A931BV17"/>
<sequence length="275" mass="29609">MTPFRSEHVVNLAEILKSAAEAEILPRFRNLTDGAIRQKTSAHDLVTDADVAAEVRIEAGIRHLFPSAVVVGEEATSQDPSLLGKFHEAELAFLVDPVDGTKNFASGLTLFGSMIAVTVRGETVAGVIHDPICGDTVIAVKGEGAWRRSKEGAESRLRVAAPQSVGGMEGCVSWHHLPAPLRERVPARFPKIGIVSSYRCAAHEYRLAASGACDFLLYAKLMPWDHAAGCLLHQEAGGYSARFDGTAYRPTEFSGGLLCAADRECWQALRATLLD</sequence>
<dbReference type="InterPro" id="IPR000760">
    <property type="entry name" value="Inositol_monophosphatase-like"/>
</dbReference>
<name>A0A931BV17_9HYPH</name>
<dbReference type="Proteomes" id="UP000599312">
    <property type="component" value="Unassembled WGS sequence"/>
</dbReference>
<keyword evidence="4 5" id="KW-0460">Magnesium</keyword>
<feature type="binding site" evidence="5">
    <location>
        <position position="99"/>
    </location>
    <ligand>
        <name>Mg(2+)</name>
        <dbReference type="ChEBI" id="CHEBI:18420"/>
        <label>1</label>
        <note>catalytic</note>
    </ligand>
</feature>
<protein>
    <submittedName>
        <fullName evidence="6">Inositol monophosphatase</fullName>
    </submittedName>
</protein>
<dbReference type="Pfam" id="PF00459">
    <property type="entry name" value="Inositol_P"/>
    <property type="match status" value="1"/>
</dbReference>
<evidence type="ECO:0000313" key="6">
    <source>
        <dbReference type="EMBL" id="MBF9235248.1"/>
    </source>
</evidence>
<dbReference type="InterPro" id="IPR020583">
    <property type="entry name" value="Inositol_monoP_metal-BS"/>
</dbReference>